<dbReference type="AlphaFoldDB" id="A0A133UAN8"/>
<keyword evidence="2" id="KW-1185">Reference proteome</keyword>
<dbReference type="Pfam" id="PF09887">
    <property type="entry name" value="DUF2114"/>
    <property type="match status" value="1"/>
</dbReference>
<feature type="non-terminal residue" evidence="1">
    <location>
        <position position="1"/>
    </location>
</feature>
<accession>A0A133UAN8</accession>
<dbReference type="Proteomes" id="UP000070195">
    <property type="component" value="Unassembled WGS sequence"/>
</dbReference>
<name>A0A133UAN8_9EURY</name>
<evidence type="ECO:0000313" key="1">
    <source>
        <dbReference type="EMBL" id="KXA91235.1"/>
    </source>
</evidence>
<dbReference type="InterPro" id="IPR008303">
    <property type="entry name" value="Methan_mark_14"/>
</dbReference>
<proteinExistence type="predicted"/>
<sequence length="337" mass="36615">KMIGSFDSGSYEFVNGLSLSHGDLEKITSHLLSSLLEGSGLSPDDIDFLSAYSDAFAKFEDPEEETELIREILGSCRTQLGGESKVSEPESPKIAANEPKSEMISTGANFILKSRDDLNVQPHVFLDLSTCFSGLAYSSGSKREVEVLVSGLGSAVLDALARGHPDVNSQYGSTLQISDPTGETYEEESSQLASQVAEQVRIRRAPSGTRRIGSIPVDVRESYDQKVKLIGCDVGKNESELDNIIEIGREASSYGTATIQRVIDLSFARLIGKMTRSLYEEGIIETGSGLCVSGRENFSKEKREEVKTLLVEMGLEKIAEKTVFVDNPASYYGVIKA</sequence>
<evidence type="ECO:0000313" key="2">
    <source>
        <dbReference type="Proteomes" id="UP000070195"/>
    </source>
</evidence>
<reference evidence="1 2" key="1">
    <citation type="journal article" date="2016" name="Sci. Rep.">
        <title>Metabolic traits of an uncultured archaeal lineage -MSBL1- from brine pools of the Red Sea.</title>
        <authorList>
            <person name="Mwirichia R."/>
            <person name="Alam I."/>
            <person name="Rashid M."/>
            <person name="Vinu M."/>
            <person name="Ba-Alawi W."/>
            <person name="Anthony Kamau A."/>
            <person name="Kamanda Ngugi D."/>
            <person name="Goker M."/>
            <person name="Klenk H.P."/>
            <person name="Bajic V."/>
            <person name="Stingl U."/>
        </authorList>
    </citation>
    <scope>NUCLEOTIDE SEQUENCE [LARGE SCALE GENOMIC DNA]</scope>
    <source>
        <strain evidence="1">SCGC-AAA259D18</strain>
    </source>
</reference>
<protein>
    <submittedName>
        <fullName evidence="1">Uncharacterized protein</fullName>
    </submittedName>
</protein>
<dbReference type="EMBL" id="LHXM01000030">
    <property type="protein sequence ID" value="KXA91235.1"/>
    <property type="molecule type" value="Genomic_DNA"/>
</dbReference>
<comment type="caution">
    <text evidence="1">The sequence shown here is derived from an EMBL/GenBank/DDBJ whole genome shotgun (WGS) entry which is preliminary data.</text>
</comment>
<gene>
    <name evidence="1" type="ORF">AKJ63_01735</name>
</gene>
<organism evidence="1 2">
    <name type="scientific">candidate division MSBL1 archaeon SCGC-AAA259D18</name>
    <dbReference type="NCBI Taxonomy" id="1698262"/>
    <lineage>
        <taxon>Archaea</taxon>
        <taxon>Methanobacteriati</taxon>
        <taxon>Methanobacteriota</taxon>
        <taxon>candidate division MSBL1</taxon>
    </lineage>
</organism>